<accession>A0A7W8E592</accession>
<gene>
    <name evidence="5" type="ORF">HDF16_004567</name>
</gene>
<dbReference type="PROSITE" id="PS50293">
    <property type="entry name" value="TPR_REGION"/>
    <property type="match status" value="1"/>
</dbReference>
<evidence type="ECO:0000256" key="2">
    <source>
        <dbReference type="ARBA" id="ARBA00022803"/>
    </source>
</evidence>
<dbReference type="PANTHER" id="PTHR44227">
    <property type="match status" value="1"/>
</dbReference>
<dbReference type="Pfam" id="PF13432">
    <property type="entry name" value="TPR_16"/>
    <property type="match status" value="3"/>
</dbReference>
<dbReference type="InterPro" id="IPR011990">
    <property type="entry name" value="TPR-like_helical_dom_sf"/>
</dbReference>
<comment type="caution">
    <text evidence="5">The sequence shown here is derived from an EMBL/GenBank/DDBJ whole genome shotgun (WGS) entry which is preliminary data.</text>
</comment>
<name>A0A7W8E592_9BACT</name>
<feature type="signal peptide" evidence="4">
    <location>
        <begin position="1"/>
        <end position="17"/>
    </location>
</feature>
<dbReference type="InterPro" id="IPR052346">
    <property type="entry name" value="O-mannosyl-transferase_TMTC"/>
</dbReference>
<feature type="repeat" description="TPR" evidence="3">
    <location>
        <begin position="236"/>
        <end position="269"/>
    </location>
</feature>
<evidence type="ECO:0000256" key="3">
    <source>
        <dbReference type="PROSITE-ProRule" id="PRU00339"/>
    </source>
</evidence>
<dbReference type="Proteomes" id="UP000540989">
    <property type="component" value="Unassembled WGS sequence"/>
</dbReference>
<feature type="chain" id="PRO_5031060407" evidence="4">
    <location>
        <begin position="18"/>
        <end position="400"/>
    </location>
</feature>
<evidence type="ECO:0000313" key="5">
    <source>
        <dbReference type="EMBL" id="MBB5059838.1"/>
    </source>
</evidence>
<sequence>MPSISMMKFFRIATALSIVSVAGLGSAPLLQGQSPDIENAFRQGAEALKQGRPADAESAFRTAIRLDPSLAEAHLDLGLVYGREGKLQDAIDSLHRALRLNPKLHSASMFAGIFEYQSGQIDASVDSLKKELAGDPRNGECLSWLGIVELAAGHPELATGPLDAAAEISPSDLSILEYRGRAHSQVAQASYARMAQLNPDAWQVHKVRAELFLSENRDRDAIAEYEAALENQQRNPDIYEGLGDAYRHLNELESARKAYAKELEIAPSNPIAMYNLGSTDIDLGDSAAGIPLLLEMLKVYHDVPVAEFYLGRGLAESGKYAEAAEHLKKSAAGDSKGEVGRRSYYELVRVYRKLHKPEDADKALAAYNSLRAADDKKNADKLADWRKLNGTVPASSSANP</sequence>
<dbReference type="EMBL" id="JACHIP010000007">
    <property type="protein sequence ID" value="MBB5059838.1"/>
    <property type="molecule type" value="Genomic_DNA"/>
</dbReference>
<dbReference type="PANTHER" id="PTHR44227:SF3">
    <property type="entry name" value="PROTEIN O-MANNOSYL-TRANSFERASE TMTC4"/>
    <property type="match status" value="1"/>
</dbReference>
<dbReference type="RefSeq" id="WP_184221713.1">
    <property type="nucleotide sequence ID" value="NZ_JACHIP010000007.1"/>
</dbReference>
<protein>
    <submittedName>
        <fullName evidence="5">Tetratricopeptide (TPR) repeat protein</fullName>
    </submittedName>
</protein>
<proteinExistence type="predicted"/>
<dbReference type="SMART" id="SM00028">
    <property type="entry name" value="TPR"/>
    <property type="match status" value="5"/>
</dbReference>
<organism evidence="5 6">
    <name type="scientific">Granulicella aggregans</name>
    <dbReference type="NCBI Taxonomy" id="474949"/>
    <lineage>
        <taxon>Bacteria</taxon>
        <taxon>Pseudomonadati</taxon>
        <taxon>Acidobacteriota</taxon>
        <taxon>Terriglobia</taxon>
        <taxon>Terriglobales</taxon>
        <taxon>Acidobacteriaceae</taxon>
        <taxon>Granulicella</taxon>
    </lineage>
</organism>
<dbReference type="SUPFAM" id="SSF48452">
    <property type="entry name" value="TPR-like"/>
    <property type="match status" value="2"/>
</dbReference>
<evidence type="ECO:0000256" key="4">
    <source>
        <dbReference type="SAM" id="SignalP"/>
    </source>
</evidence>
<feature type="repeat" description="TPR" evidence="3">
    <location>
        <begin position="71"/>
        <end position="104"/>
    </location>
</feature>
<evidence type="ECO:0000256" key="1">
    <source>
        <dbReference type="ARBA" id="ARBA00022737"/>
    </source>
</evidence>
<keyword evidence="2 3" id="KW-0802">TPR repeat</keyword>
<dbReference type="AlphaFoldDB" id="A0A7W8E592"/>
<keyword evidence="1" id="KW-0677">Repeat</keyword>
<keyword evidence="6" id="KW-1185">Reference proteome</keyword>
<keyword evidence="4" id="KW-0732">Signal</keyword>
<dbReference type="InterPro" id="IPR019734">
    <property type="entry name" value="TPR_rpt"/>
</dbReference>
<dbReference type="PROSITE" id="PS50005">
    <property type="entry name" value="TPR"/>
    <property type="match status" value="2"/>
</dbReference>
<reference evidence="5 6" key="1">
    <citation type="submission" date="2020-08" db="EMBL/GenBank/DDBJ databases">
        <title>Genomic Encyclopedia of Type Strains, Phase IV (KMG-V): Genome sequencing to study the core and pangenomes of soil and plant-associated prokaryotes.</title>
        <authorList>
            <person name="Whitman W."/>
        </authorList>
    </citation>
    <scope>NUCLEOTIDE SEQUENCE [LARGE SCALE GENOMIC DNA]</scope>
    <source>
        <strain evidence="5 6">M8UP14</strain>
    </source>
</reference>
<evidence type="ECO:0000313" key="6">
    <source>
        <dbReference type="Proteomes" id="UP000540989"/>
    </source>
</evidence>
<dbReference type="Gene3D" id="1.25.40.10">
    <property type="entry name" value="Tetratricopeptide repeat domain"/>
    <property type="match status" value="3"/>
</dbReference>